<dbReference type="InterPro" id="IPR016024">
    <property type="entry name" value="ARM-type_fold"/>
</dbReference>
<evidence type="ECO:0000256" key="2">
    <source>
        <dbReference type="ARBA" id="ARBA00022448"/>
    </source>
</evidence>
<dbReference type="InParanoid" id="A0A024FXH5"/>
<comment type="similarity">
    <text evidence="1">Belongs to the importin alpha family.</text>
</comment>
<dbReference type="AlphaFoldDB" id="A0A024FXH5"/>
<dbReference type="SMART" id="SM00185">
    <property type="entry name" value="ARM"/>
    <property type="match status" value="1"/>
</dbReference>
<dbReference type="Pfam" id="PF00514">
    <property type="entry name" value="Arm"/>
    <property type="match status" value="1"/>
</dbReference>
<dbReference type="InterPro" id="IPR000225">
    <property type="entry name" value="Armadillo"/>
</dbReference>
<dbReference type="SUPFAM" id="SSF48371">
    <property type="entry name" value="ARM repeat"/>
    <property type="match status" value="1"/>
</dbReference>
<gene>
    <name evidence="4" type="ORF">BN9_135470</name>
</gene>
<sequence>MYPSSLVQTPALRTVGNIVTRDDVQTHIIINCSALRCLRALLKNPRRAIRKETCWTLSNTTAANKLRFKPSWMRTLFLL</sequence>
<keyword evidence="3" id="KW-0653">Protein transport</keyword>
<dbReference type="Proteomes" id="UP000053237">
    <property type="component" value="Unassembled WGS sequence"/>
</dbReference>
<dbReference type="Gene3D" id="1.25.10.10">
    <property type="entry name" value="Leucine-rich Repeat Variant"/>
    <property type="match status" value="1"/>
</dbReference>
<evidence type="ECO:0000256" key="1">
    <source>
        <dbReference type="ARBA" id="ARBA00010394"/>
    </source>
</evidence>
<dbReference type="GO" id="GO:0015031">
    <property type="term" value="P:protein transport"/>
    <property type="evidence" value="ECO:0007669"/>
    <property type="project" value="UniProtKB-KW"/>
</dbReference>
<evidence type="ECO:0000256" key="3">
    <source>
        <dbReference type="ARBA" id="ARBA00022927"/>
    </source>
</evidence>
<evidence type="ECO:0000313" key="4">
    <source>
        <dbReference type="EMBL" id="CCI11820.1"/>
    </source>
</evidence>
<dbReference type="PANTHER" id="PTHR23316">
    <property type="entry name" value="IMPORTIN ALPHA"/>
    <property type="match status" value="1"/>
</dbReference>
<dbReference type="InterPro" id="IPR011989">
    <property type="entry name" value="ARM-like"/>
</dbReference>
<comment type="caution">
    <text evidence="4">The sequence shown here is derived from an EMBL/GenBank/DDBJ whole genome shotgun (WGS) entry which is preliminary data.</text>
</comment>
<keyword evidence="2" id="KW-0813">Transport</keyword>
<dbReference type="EMBL" id="CAIX01002826">
    <property type="protein sequence ID" value="CCI11820.1"/>
    <property type="molecule type" value="Genomic_DNA"/>
</dbReference>
<dbReference type="OrthoDB" id="29145at2759"/>
<name>A0A024FXH5_9STRA</name>
<keyword evidence="5" id="KW-1185">Reference proteome</keyword>
<accession>A0A024FXH5</accession>
<proteinExistence type="inferred from homology"/>
<evidence type="ECO:0000313" key="5">
    <source>
        <dbReference type="Proteomes" id="UP000053237"/>
    </source>
</evidence>
<dbReference type="STRING" id="65357.A0A024FXH5"/>
<reference evidence="4 5" key="1">
    <citation type="submission" date="2012-05" db="EMBL/GenBank/DDBJ databases">
        <title>Recombination and specialization in a pathogen metapopulation.</title>
        <authorList>
            <person name="Gardiner A."/>
            <person name="Kemen E."/>
            <person name="Schultz-Larsen T."/>
            <person name="MacLean D."/>
            <person name="Van Oosterhout C."/>
            <person name="Jones J.D.G."/>
        </authorList>
    </citation>
    <scope>NUCLEOTIDE SEQUENCE [LARGE SCALE GENOMIC DNA]</scope>
    <source>
        <strain evidence="4 5">Ac Nc2</strain>
    </source>
</reference>
<organism evidence="4 5">
    <name type="scientific">Albugo candida</name>
    <dbReference type="NCBI Taxonomy" id="65357"/>
    <lineage>
        <taxon>Eukaryota</taxon>
        <taxon>Sar</taxon>
        <taxon>Stramenopiles</taxon>
        <taxon>Oomycota</taxon>
        <taxon>Peronosporomycetes</taxon>
        <taxon>Albuginales</taxon>
        <taxon>Albuginaceae</taxon>
        <taxon>Albugo</taxon>
    </lineage>
</organism>
<protein>
    <submittedName>
        <fullName evidence="4">Uncharacterized protein</fullName>
    </submittedName>
</protein>